<dbReference type="GO" id="GO:0042744">
    <property type="term" value="P:hydrogen peroxide catabolic process"/>
    <property type="evidence" value="ECO:0000318"/>
    <property type="project" value="GO_Central"/>
</dbReference>
<dbReference type="PROSITE" id="PS00763">
    <property type="entry name" value="GLUTATHIONE_PEROXID_2"/>
    <property type="match status" value="1"/>
</dbReference>
<evidence type="ECO:0000256" key="3">
    <source>
        <dbReference type="ARBA" id="ARBA00006926"/>
    </source>
</evidence>
<dbReference type="SUPFAM" id="SSF52833">
    <property type="entry name" value="Thioredoxin-like"/>
    <property type="match status" value="1"/>
</dbReference>
<dbReference type="FunFam" id="3.40.30.10:FF:000112">
    <property type="entry name" value="Glutathione peroxidase"/>
    <property type="match status" value="1"/>
</dbReference>
<organism evidence="11 12">
    <name type="scientific">Equus caballus</name>
    <name type="common">Horse</name>
    <dbReference type="NCBI Taxonomy" id="9796"/>
    <lineage>
        <taxon>Eukaryota</taxon>
        <taxon>Metazoa</taxon>
        <taxon>Chordata</taxon>
        <taxon>Craniata</taxon>
        <taxon>Vertebrata</taxon>
        <taxon>Euteleostomi</taxon>
        <taxon>Mammalia</taxon>
        <taxon>Eutheria</taxon>
        <taxon>Laurasiatheria</taxon>
        <taxon>Perissodactyla</taxon>
        <taxon>Equidae</taxon>
        <taxon>Equus</taxon>
    </lineage>
</organism>
<dbReference type="GO" id="GO:0006979">
    <property type="term" value="P:response to oxidative stress"/>
    <property type="evidence" value="ECO:0007669"/>
    <property type="project" value="InterPro"/>
</dbReference>
<sequence>MTTVSASSPPDRELQNHHSPLCCCLLSVQVFLHNGRVQDLTDCHAGVSGTIYEYGALTIDGEEYIPFKQYAGKYILFVNYVGKCPLPQLNALQEEFAPFGLVILGFPSNQFGKQEPGENSEIPLTLKYVRPGGGFVPNFQLFEKGDVNGEKEQKFYTFLKNACPPTSELLGSPDRLFWEPMKIHDIRWNFEKFLVGPDGKPIMRWYHRTTVNTVKMDILAYMRREAALAARGK</sequence>
<proteinExistence type="inferred from homology"/>
<evidence type="ECO:0000256" key="7">
    <source>
        <dbReference type="ARBA" id="ARBA00022729"/>
    </source>
</evidence>
<dbReference type="Pfam" id="PF00255">
    <property type="entry name" value="GSHPx"/>
    <property type="match status" value="1"/>
</dbReference>
<dbReference type="PROSITE" id="PS51355">
    <property type="entry name" value="GLUTATHIONE_PEROXID_3"/>
    <property type="match status" value="1"/>
</dbReference>
<dbReference type="GeneTree" id="ENSGT00940000161754"/>
<dbReference type="PRINTS" id="PR01011">
    <property type="entry name" value="GLUTPROXDASE"/>
</dbReference>
<dbReference type="InterPro" id="IPR000889">
    <property type="entry name" value="Glutathione_peroxidase"/>
</dbReference>
<evidence type="ECO:0000256" key="10">
    <source>
        <dbReference type="RuleBase" id="RU000499"/>
    </source>
</evidence>
<dbReference type="InterPro" id="IPR029760">
    <property type="entry name" value="GPX_CS"/>
</dbReference>
<keyword evidence="6 10" id="KW-0575">Peroxidase</keyword>
<reference evidence="11" key="3">
    <citation type="submission" date="2025-09" db="UniProtKB">
        <authorList>
            <consortium name="Ensembl"/>
        </authorList>
    </citation>
    <scope>IDENTIFICATION</scope>
    <source>
        <strain evidence="11">Thoroughbred</strain>
    </source>
</reference>
<evidence type="ECO:0000256" key="9">
    <source>
        <dbReference type="ARBA" id="ARBA00023002"/>
    </source>
</evidence>
<evidence type="ECO:0000256" key="5">
    <source>
        <dbReference type="ARBA" id="ARBA00022525"/>
    </source>
</evidence>
<gene>
    <name evidence="11" type="primary">GPX3</name>
</gene>
<dbReference type="GO" id="GO:0042802">
    <property type="term" value="F:identical protein binding"/>
    <property type="evidence" value="ECO:0007669"/>
    <property type="project" value="Ensembl"/>
</dbReference>
<reference evidence="11 12" key="1">
    <citation type="journal article" date="2009" name="Science">
        <title>Genome sequence, comparative analysis, and population genetics of the domestic horse.</title>
        <authorList>
            <consortium name="Broad Institute Genome Sequencing Platform"/>
            <consortium name="Broad Institute Whole Genome Assembly Team"/>
            <person name="Wade C.M."/>
            <person name="Giulotto E."/>
            <person name="Sigurdsson S."/>
            <person name="Zoli M."/>
            <person name="Gnerre S."/>
            <person name="Imsland F."/>
            <person name="Lear T.L."/>
            <person name="Adelson D.L."/>
            <person name="Bailey E."/>
            <person name="Bellone R.R."/>
            <person name="Bloecker H."/>
            <person name="Distl O."/>
            <person name="Edgar R.C."/>
            <person name="Garber M."/>
            <person name="Leeb T."/>
            <person name="Mauceli E."/>
            <person name="MacLeod J.N."/>
            <person name="Penedo M.C.T."/>
            <person name="Raison J.M."/>
            <person name="Sharpe T."/>
            <person name="Vogel J."/>
            <person name="Andersson L."/>
            <person name="Antczak D.F."/>
            <person name="Biagi T."/>
            <person name="Binns M.M."/>
            <person name="Chowdhary B.P."/>
            <person name="Coleman S.J."/>
            <person name="Della Valle G."/>
            <person name="Fryc S."/>
            <person name="Guerin G."/>
            <person name="Hasegawa T."/>
            <person name="Hill E.W."/>
            <person name="Jurka J."/>
            <person name="Kiialainen A."/>
            <person name="Lindgren G."/>
            <person name="Liu J."/>
            <person name="Magnani E."/>
            <person name="Mickelson J.R."/>
            <person name="Murray J."/>
            <person name="Nergadze S.G."/>
            <person name="Onofrio R."/>
            <person name="Pedroni S."/>
            <person name="Piras M.F."/>
            <person name="Raudsepp T."/>
            <person name="Rocchi M."/>
            <person name="Roeed K.H."/>
            <person name="Ryder O.A."/>
            <person name="Searle S."/>
            <person name="Skow L."/>
            <person name="Swinburne J.E."/>
            <person name="Syvaenen A.C."/>
            <person name="Tozaki T."/>
            <person name="Valberg S.J."/>
            <person name="Vaudin M."/>
            <person name="White J.R."/>
            <person name="Zody M.C."/>
            <person name="Lander E.S."/>
            <person name="Lindblad-Toh K."/>
        </authorList>
    </citation>
    <scope>NUCLEOTIDE SEQUENCE [LARGE SCALE GENOMIC DNA]</scope>
    <source>
        <strain evidence="11 12">Thoroughbred</strain>
    </source>
</reference>
<comment type="catalytic activity">
    <reaction evidence="1">
        <text>2 glutathione + H2O2 = glutathione disulfide + 2 H2O</text>
        <dbReference type="Rhea" id="RHEA:16833"/>
        <dbReference type="ChEBI" id="CHEBI:15377"/>
        <dbReference type="ChEBI" id="CHEBI:16240"/>
        <dbReference type="ChEBI" id="CHEBI:57925"/>
        <dbReference type="ChEBI" id="CHEBI:58297"/>
        <dbReference type="EC" id="1.11.1.9"/>
    </reaction>
</comment>
<evidence type="ECO:0000256" key="2">
    <source>
        <dbReference type="ARBA" id="ARBA00004613"/>
    </source>
</evidence>
<dbReference type="Gene3D" id="3.40.30.10">
    <property type="entry name" value="Glutaredoxin"/>
    <property type="match status" value="1"/>
</dbReference>
<dbReference type="GO" id="GO:0005615">
    <property type="term" value="C:extracellular space"/>
    <property type="evidence" value="ECO:0000318"/>
    <property type="project" value="GO_Central"/>
</dbReference>
<dbReference type="InterPro" id="IPR036249">
    <property type="entry name" value="Thioredoxin-like_sf"/>
</dbReference>
<evidence type="ECO:0000313" key="11">
    <source>
        <dbReference type="Ensembl" id="ENSECAP00000078449.1"/>
    </source>
</evidence>
<keyword evidence="8" id="KW-0712">Selenocysteine</keyword>
<dbReference type="PANTHER" id="PTHR11592:SF32">
    <property type="entry name" value="GLUTATHIONE PEROXIDASE 3"/>
    <property type="match status" value="1"/>
</dbReference>
<evidence type="ECO:0000313" key="12">
    <source>
        <dbReference type="Proteomes" id="UP000002281"/>
    </source>
</evidence>
<dbReference type="Ensembl" id="ENSECAT00000092577.1">
    <property type="protein sequence ID" value="ENSECAP00000078449.1"/>
    <property type="gene ID" value="ENSECAG00000042952.2"/>
</dbReference>
<keyword evidence="5" id="KW-0964">Secreted</keyword>
<keyword evidence="9 10" id="KW-0560">Oxidoreductase</keyword>
<keyword evidence="7" id="KW-0732">Signal</keyword>
<accession>A0A9L0SW24</accession>
<dbReference type="GO" id="GO:0008430">
    <property type="term" value="F:selenium binding"/>
    <property type="evidence" value="ECO:0000318"/>
    <property type="project" value="GO_Central"/>
</dbReference>
<evidence type="ECO:0000256" key="8">
    <source>
        <dbReference type="ARBA" id="ARBA00022933"/>
    </source>
</evidence>
<dbReference type="AlphaFoldDB" id="A0A9L0SW24"/>
<evidence type="ECO:0000256" key="4">
    <source>
        <dbReference type="ARBA" id="ARBA00012310"/>
    </source>
</evidence>
<reference evidence="11" key="2">
    <citation type="submission" date="2025-08" db="UniProtKB">
        <authorList>
            <consortium name="Ensembl"/>
        </authorList>
    </citation>
    <scope>IDENTIFICATION</scope>
    <source>
        <strain evidence="11">Thoroughbred</strain>
    </source>
</reference>
<dbReference type="GO" id="GO:0004602">
    <property type="term" value="F:glutathione peroxidase activity"/>
    <property type="evidence" value="ECO:0000318"/>
    <property type="project" value="GO_Central"/>
</dbReference>
<name>A0A9L0SW24_HORSE</name>
<dbReference type="Proteomes" id="UP000002281">
    <property type="component" value="Chromosome 14"/>
</dbReference>
<dbReference type="PANTHER" id="PTHR11592">
    <property type="entry name" value="GLUTATHIONE PEROXIDASE"/>
    <property type="match status" value="1"/>
</dbReference>
<comment type="subcellular location">
    <subcellularLocation>
        <location evidence="2">Secreted</location>
    </subcellularLocation>
</comment>
<evidence type="ECO:0000256" key="6">
    <source>
        <dbReference type="ARBA" id="ARBA00022559"/>
    </source>
</evidence>
<evidence type="ECO:0000256" key="1">
    <source>
        <dbReference type="ARBA" id="ARBA00000217"/>
    </source>
</evidence>
<dbReference type="CDD" id="cd00340">
    <property type="entry name" value="GSH_Peroxidase"/>
    <property type="match status" value="1"/>
</dbReference>
<comment type="similarity">
    <text evidence="3 10">Belongs to the glutathione peroxidase family.</text>
</comment>
<keyword evidence="12" id="KW-1185">Reference proteome</keyword>
<protein>
    <recommendedName>
        <fullName evidence="4 10">Glutathione peroxidase</fullName>
    </recommendedName>
</protein>